<organism evidence="8 9">
    <name type="scientific">Menidia menidia</name>
    <name type="common">Atlantic silverside</name>
    <dbReference type="NCBI Taxonomy" id="238744"/>
    <lineage>
        <taxon>Eukaryota</taxon>
        <taxon>Metazoa</taxon>
        <taxon>Chordata</taxon>
        <taxon>Craniata</taxon>
        <taxon>Vertebrata</taxon>
        <taxon>Euteleostomi</taxon>
        <taxon>Actinopterygii</taxon>
        <taxon>Neopterygii</taxon>
        <taxon>Teleostei</taxon>
        <taxon>Neoteleostei</taxon>
        <taxon>Acanthomorphata</taxon>
        <taxon>Ovalentaria</taxon>
        <taxon>Atherinomorphae</taxon>
        <taxon>Atheriniformes</taxon>
        <taxon>Atherinopsidae</taxon>
        <taxon>Menidiinae</taxon>
        <taxon>Menidia</taxon>
    </lineage>
</organism>
<feature type="non-terminal residue" evidence="8">
    <location>
        <position position="1"/>
    </location>
</feature>
<reference evidence="8" key="1">
    <citation type="submission" date="2021-05" db="EMBL/GenBank/DDBJ databases">
        <authorList>
            <person name="Tigano A."/>
        </authorList>
    </citation>
    <scope>NUCLEOTIDE SEQUENCE</scope>
</reference>
<evidence type="ECO:0000256" key="2">
    <source>
        <dbReference type="ARBA" id="ARBA00005462"/>
    </source>
</evidence>
<accession>A0A8S4C309</accession>
<feature type="non-terminal residue" evidence="8">
    <location>
        <position position="765"/>
    </location>
</feature>
<dbReference type="EMBL" id="CAJRST010041110">
    <property type="protein sequence ID" value="CAG6021489.1"/>
    <property type="molecule type" value="Genomic_DNA"/>
</dbReference>
<feature type="region of interest" description="Disordered" evidence="7">
    <location>
        <begin position="508"/>
        <end position="531"/>
    </location>
</feature>
<dbReference type="PANTHER" id="PTHR10372">
    <property type="entry name" value="PLAKOPHILLIN-RELATED"/>
    <property type="match status" value="1"/>
</dbReference>
<dbReference type="Pfam" id="PF00514">
    <property type="entry name" value="Arm"/>
    <property type="match status" value="1"/>
</dbReference>
<proteinExistence type="inferred from homology"/>
<comment type="similarity">
    <text evidence="2">Belongs to the beta-catenin family.</text>
</comment>
<dbReference type="GO" id="GO:0005912">
    <property type="term" value="C:adherens junction"/>
    <property type="evidence" value="ECO:0007669"/>
    <property type="project" value="TreeGrafter"/>
</dbReference>
<dbReference type="InterPro" id="IPR028435">
    <property type="entry name" value="Plakophilin/d_Catenin"/>
</dbReference>
<evidence type="ECO:0000256" key="7">
    <source>
        <dbReference type="SAM" id="MobiDB-lite"/>
    </source>
</evidence>
<sequence length="765" mass="83457">FATTASLLCFSAGPLSLPGGRFESVYSRQVAGEEEEEEGKVDTHLTMEPLRSATGYGLAEDTSLALPSDNTLSSGRQRVLNQVGSMKRSKSRRDRDKNGTLSPATSPTQEVFSTYNEFGGFKFSPTKANGHYRGINSVSSGTSKMRNSQWRHSASTRNTSSRHFSSSGILEYELGHSNLSQAANGLKTSRSDPALVPPGVFAPAPSMRAKGQVVKSPSTMQAQGITRSTHSVISGVNLNRSQTLVTKSPVSLPTFEGKMGTFKASKVEQTSAMSSALSMPNISLEEAVNLLSLTGPLDQQRGATFIQHITYEQETAKAEVLRLGGVQHLVALLKSTQPEVSQAAAGALRNLCFKEQENKLAVQSCDGIPNSLQLLQNTDSTETQKQITGLLWNLSSTDTLKNDLIKEALPVLAKHVVIPFTCGSDDILKAHIDPSVFHNATGCLRNLSSGPSEHRMKMRKCDNLIRSLISYIQSCVAEEKPDDESVENCACILHNLTYHLEDENPESFSHYNSLEEDQSERRKSPTVGCFSPRSSKAQKLFSVDNTKTLSETNGLSDISLLCHPKTMDVYLALLSSSKNPATLEASCGALQNLTASKEQGSAAVSEVLAKKLDSMFVLPLLLKSSNKTLHKITISLLDNMSRTSSVQAVLGKPVLADLIQILLKNVNDVRESDELTATVCNIIRRLMLANSQKSKTLIDGDLLELLNELRAKKSFPKCNRAASVLLYSMWNDKTLQNYVKKFPGMSKSFFINQTTQNYVKESLSE</sequence>
<feature type="region of interest" description="Disordered" evidence="7">
    <location>
        <begin position="134"/>
        <end position="162"/>
    </location>
</feature>
<feature type="compositionally biased region" description="Polar residues" evidence="7">
    <location>
        <begin position="68"/>
        <end position="84"/>
    </location>
</feature>
<evidence type="ECO:0000313" key="8">
    <source>
        <dbReference type="EMBL" id="CAG6021489.1"/>
    </source>
</evidence>
<evidence type="ECO:0000256" key="1">
    <source>
        <dbReference type="ARBA" id="ARBA00004282"/>
    </source>
</evidence>
<dbReference type="AlphaFoldDB" id="A0A8S4C309"/>
<comment type="caution">
    <text evidence="8">The sequence shown here is derived from an EMBL/GenBank/DDBJ whole genome shotgun (WGS) entry which is preliminary data.</text>
</comment>
<dbReference type="InterPro" id="IPR000225">
    <property type="entry name" value="Armadillo"/>
</dbReference>
<keyword evidence="9" id="KW-1185">Reference proteome</keyword>
<dbReference type="GO" id="GO:0005737">
    <property type="term" value="C:cytoplasm"/>
    <property type="evidence" value="ECO:0007669"/>
    <property type="project" value="TreeGrafter"/>
</dbReference>
<evidence type="ECO:0000256" key="5">
    <source>
        <dbReference type="ARBA" id="ARBA00022949"/>
    </source>
</evidence>
<dbReference type="PANTHER" id="PTHR10372:SF3">
    <property type="entry name" value="PLAKOPHILIN-1"/>
    <property type="match status" value="1"/>
</dbReference>
<keyword evidence="5" id="KW-0965">Cell junction</keyword>
<protein>
    <submittedName>
        <fullName evidence="8">(Atlantic silverside) hypothetical protein</fullName>
    </submittedName>
</protein>
<dbReference type="PROSITE" id="PS50176">
    <property type="entry name" value="ARM_REPEAT"/>
    <property type="match status" value="1"/>
</dbReference>
<keyword evidence="4" id="KW-0130">Cell adhesion</keyword>
<evidence type="ECO:0000256" key="6">
    <source>
        <dbReference type="PROSITE-ProRule" id="PRU00259"/>
    </source>
</evidence>
<dbReference type="OrthoDB" id="3245100at2759"/>
<dbReference type="InterPro" id="IPR011989">
    <property type="entry name" value="ARM-like"/>
</dbReference>
<feature type="repeat" description="ARM" evidence="6">
    <location>
        <begin position="324"/>
        <end position="364"/>
    </location>
</feature>
<dbReference type="GO" id="GO:0005886">
    <property type="term" value="C:plasma membrane"/>
    <property type="evidence" value="ECO:0007669"/>
    <property type="project" value="TreeGrafter"/>
</dbReference>
<gene>
    <name evidence="8" type="ORF">MMEN_LOCUS21694</name>
</gene>
<name>A0A8S4C309_9TELE</name>
<dbReference type="GO" id="GO:0005634">
    <property type="term" value="C:nucleus"/>
    <property type="evidence" value="ECO:0007669"/>
    <property type="project" value="TreeGrafter"/>
</dbReference>
<comment type="subcellular location">
    <subcellularLocation>
        <location evidence="1">Cell junction</location>
    </subcellularLocation>
</comment>
<keyword evidence="3" id="KW-0677">Repeat</keyword>
<evidence type="ECO:0000256" key="4">
    <source>
        <dbReference type="ARBA" id="ARBA00022889"/>
    </source>
</evidence>
<evidence type="ECO:0000313" key="9">
    <source>
        <dbReference type="Proteomes" id="UP000677803"/>
    </source>
</evidence>
<dbReference type="SUPFAM" id="SSF48371">
    <property type="entry name" value="ARM repeat"/>
    <property type="match status" value="1"/>
</dbReference>
<evidence type="ECO:0000256" key="3">
    <source>
        <dbReference type="ARBA" id="ARBA00022737"/>
    </source>
</evidence>
<dbReference type="Gene3D" id="1.25.10.10">
    <property type="entry name" value="Leucine-rich Repeat Variant"/>
    <property type="match status" value="1"/>
</dbReference>
<feature type="compositionally biased region" description="Polar residues" evidence="7">
    <location>
        <begin position="136"/>
        <end position="162"/>
    </location>
</feature>
<dbReference type="Proteomes" id="UP000677803">
    <property type="component" value="Unassembled WGS sequence"/>
</dbReference>
<dbReference type="GO" id="GO:0098609">
    <property type="term" value="P:cell-cell adhesion"/>
    <property type="evidence" value="ECO:0007669"/>
    <property type="project" value="InterPro"/>
</dbReference>
<dbReference type="SMART" id="SM00185">
    <property type="entry name" value="ARM"/>
    <property type="match status" value="5"/>
</dbReference>
<feature type="compositionally biased region" description="Polar residues" evidence="7">
    <location>
        <begin position="99"/>
        <end position="108"/>
    </location>
</feature>
<dbReference type="InterPro" id="IPR016024">
    <property type="entry name" value="ARM-type_fold"/>
</dbReference>
<feature type="region of interest" description="Disordered" evidence="7">
    <location>
        <begin position="66"/>
        <end position="108"/>
    </location>
</feature>